<protein>
    <submittedName>
        <fullName evidence="2">Uncharacterized protein</fullName>
    </submittedName>
</protein>
<feature type="compositionally biased region" description="Polar residues" evidence="1">
    <location>
        <begin position="78"/>
        <end position="87"/>
    </location>
</feature>
<evidence type="ECO:0000313" key="2">
    <source>
        <dbReference type="EMBL" id="JAI27969.1"/>
    </source>
</evidence>
<dbReference type="AlphaFoldDB" id="A0A0K8UMN8"/>
<evidence type="ECO:0000256" key="1">
    <source>
        <dbReference type="SAM" id="MobiDB-lite"/>
    </source>
</evidence>
<name>A0A0K8UMN8_BACLA</name>
<feature type="non-terminal residue" evidence="2">
    <location>
        <position position="273"/>
    </location>
</feature>
<proteinExistence type="predicted"/>
<organism evidence="2">
    <name type="scientific">Bactrocera latifrons</name>
    <name type="common">Malaysian fruit fly</name>
    <name type="synonym">Chaetodacus latifrons</name>
    <dbReference type="NCBI Taxonomy" id="174628"/>
    <lineage>
        <taxon>Eukaryota</taxon>
        <taxon>Metazoa</taxon>
        <taxon>Ecdysozoa</taxon>
        <taxon>Arthropoda</taxon>
        <taxon>Hexapoda</taxon>
        <taxon>Insecta</taxon>
        <taxon>Pterygota</taxon>
        <taxon>Neoptera</taxon>
        <taxon>Endopterygota</taxon>
        <taxon>Diptera</taxon>
        <taxon>Brachycera</taxon>
        <taxon>Muscomorpha</taxon>
        <taxon>Tephritoidea</taxon>
        <taxon>Tephritidae</taxon>
        <taxon>Bactrocera</taxon>
        <taxon>Bactrocera</taxon>
    </lineage>
</organism>
<sequence length="273" mass="30001">YTPIPEKQENTSESTRACIMDTQAVECSVTDNGLQNPCTKPEVGTGMYKLPGNKNMDTEAVELSEIDCPKDAQSVNEVGTQELSETPDTPKPDKQERISESTGECVTDAQAVQFSVTDYGTQNLCTESEVGTVMGTECENPSPFAYQIEKCAIEKEVEESLQKLCTSATGKQQSVYELPGDRNMDKEAEELSESENQIAFKEPEIECAKDAQSENEISYIDHKNEHNNEITSQESSETPYISIPKKQENISESKGACIMDTQAVECSVTDNGT</sequence>
<dbReference type="EMBL" id="GDHF01024345">
    <property type="protein sequence ID" value="JAI27969.1"/>
    <property type="molecule type" value="Transcribed_RNA"/>
</dbReference>
<feature type="non-terminal residue" evidence="2">
    <location>
        <position position="1"/>
    </location>
</feature>
<gene>
    <name evidence="2" type="ORF">c2_g1_i3</name>
</gene>
<feature type="compositionally biased region" description="Basic and acidic residues" evidence="1">
    <location>
        <begin position="88"/>
        <end position="99"/>
    </location>
</feature>
<feature type="region of interest" description="Disordered" evidence="1">
    <location>
        <begin position="78"/>
        <end position="103"/>
    </location>
</feature>
<accession>A0A0K8UMN8</accession>
<reference evidence="2" key="1">
    <citation type="submission" date="2015-06" db="EMBL/GenBank/DDBJ databases">
        <authorList>
            <person name="Hoefler B.C."/>
            <person name="Straight P.D."/>
        </authorList>
    </citation>
    <scope>NUCLEOTIDE SEQUENCE</scope>
</reference>
<dbReference type="OrthoDB" id="8055781at2759"/>